<dbReference type="PROSITE" id="PS51510">
    <property type="entry name" value="PHOSPHAGEN_KINASE_C"/>
    <property type="match status" value="1"/>
</dbReference>
<dbReference type="GO" id="GO:0005524">
    <property type="term" value="F:ATP binding"/>
    <property type="evidence" value="ECO:0007669"/>
    <property type="project" value="UniProtKB-UniRule"/>
</dbReference>
<evidence type="ECO:0000256" key="3">
    <source>
        <dbReference type="ARBA" id="ARBA00022777"/>
    </source>
</evidence>
<dbReference type="GO" id="GO:0046314">
    <property type="term" value="P:phosphocreatine biosynthetic process"/>
    <property type="evidence" value="ECO:0007669"/>
    <property type="project" value="InterPro"/>
</dbReference>
<dbReference type="AlphaFoldDB" id="A0A9D1CHE1"/>
<evidence type="ECO:0000256" key="2">
    <source>
        <dbReference type="ARBA" id="ARBA00022741"/>
    </source>
</evidence>
<dbReference type="PANTHER" id="PTHR11547">
    <property type="entry name" value="ARGININE OR CREATINE KINASE"/>
    <property type="match status" value="1"/>
</dbReference>
<dbReference type="GO" id="GO:0005615">
    <property type="term" value="C:extracellular space"/>
    <property type="evidence" value="ECO:0007669"/>
    <property type="project" value="TreeGrafter"/>
</dbReference>
<feature type="coiled-coil region" evidence="6">
    <location>
        <begin position="238"/>
        <end position="265"/>
    </location>
</feature>
<dbReference type="EMBL" id="DVFI01000004">
    <property type="protein sequence ID" value="HIQ62016.1"/>
    <property type="molecule type" value="Genomic_DNA"/>
</dbReference>
<feature type="binding site" evidence="5">
    <location>
        <begin position="195"/>
        <end position="200"/>
    </location>
    <ligand>
        <name>ATP</name>
        <dbReference type="ChEBI" id="CHEBI:30616"/>
    </ligand>
</feature>
<reference evidence="8" key="2">
    <citation type="journal article" date="2021" name="PeerJ">
        <title>Extensive microbial diversity within the chicken gut microbiome revealed by metagenomics and culture.</title>
        <authorList>
            <person name="Gilroy R."/>
            <person name="Ravi A."/>
            <person name="Getino M."/>
            <person name="Pursley I."/>
            <person name="Horton D.L."/>
            <person name="Alikhan N.F."/>
            <person name="Baker D."/>
            <person name="Gharbi K."/>
            <person name="Hall N."/>
            <person name="Watson M."/>
            <person name="Adriaenssens E.M."/>
            <person name="Foster-Nyarko E."/>
            <person name="Jarju S."/>
            <person name="Secka A."/>
            <person name="Antonio M."/>
            <person name="Oren A."/>
            <person name="Chaudhuri R.R."/>
            <person name="La Ragione R."/>
            <person name="Hildebrand F."/>
            <person name="Pallen M.J."/>
        </authorList>
    </citation>
    <scope>NUCLEOTIDE SEQUENCE</scope>
    <source>
        <strain evidence="8">ChiHile30-977</strain>
    </source>
</reference>
<evidence type="ECO:0000256" key="4">
    <source>
        <dbReference type="ARBA" id="ARBA00022840"/>
    </source>
</evidence>
<comment type="similarity">
    <text evidence="5">Belongs to the ATP:guanido phosphotransferase family.</text>
</comment>
<accession>A0A9D1CHE1</accession>
<dbReference type="Proteomes" id="UP000886819">
    <property type="component" value="Unassembled WGS sequence"/>
</dbReference>
<dbReference type="Gene3D" id="3.30.590.10">
    <property type="entry name" value="Glutamine synthetase/guanido kinase, catalytic domain"/>
    <property type="match status" value="1"/>
</dbReference>
<evidence type="ECO:0000313" key="8">
    <source>
        <dbReference type="EMBL" id="HIQ62016.1"/>
    </source>
</evidence>
<feature type="binding site" evidence="5">
    <location>
        <position position="113"/>
    </location>
    <ligand>
        <name>ATP</name>
        <dbReference type="ChEBI" id="CHEBI:30616"/>
    </ligand>
</feature>
<keyword evidence="1 5" id="KW-0808">Transferase</keyword>
<comment type="caution">
    <text evidence="8">The sequence shown here is derived from an EMBL/GenBank/DDBJ whole genome shotgun (WGS) entry which is preliminary data.</text>
</comment>
<proteinExistence type="inferred from homology"/>
<keyword evidence="2 5" id="KW-0547">Nucleotide-binding</keyword>
<feature type="binding site" evidence="5">
    <location>
        <begin position="11"/>
        <end position="15"/>
    </location>
    <ligand>
        <name>ATP</name>
        <dbReference type="ChEBI" id="CHEBI:30616"/>
    </ligand>
</feature>
<evidence type="ECO:0000313" key="9">
    <source>
        <dbReference type="Proteomes" id="UP000886819"/>
    </source>
</evidence>
<dbReference type="GO" id="GO:0004111">
    <property type="term" value="F:creatine kinase activity"/>
    <property type="evidence" value="ECO:0007669"/>
    <property type="project" value="InterPro"/>
</dbReference>
<comment type="caution">
    <text evidence="5">Lacks conserved residue(s) required for the propagation of feature annotation.</text>
</comment>
<protein>
    <recommendedName>
        <fullName evidence="7">Phosphagen kinase C-terminal domain-containing protein</fullName>
    </recommendedName>
</protein>
<evidence type="ECO:0000256" key="5">
    <source>
        <dbReference type="PROSITE-ProRule" id="PRU00843"/>
    </source>
</evidence>
<dbReference type="SUPFAM" id="SSF55931">
    <property type="entry name" value="Glutamine synthetase/guanido kinase"/>
    <property type="match status" value="1"/>
</dbReference>
<feature type="domain" description="Phosphagen kinase C-terminal" evidence="7">
    <location>
        <begin position="8"/>
        <end position="236"/>
    </location>
</feature>
<evidence type="ECO:0000256" key="1">
    <source>
        <dbReference type="ARBA" id="ARBA00022679"/>
    </source>
</evidence>
<dbReference type="Pfam" id="PF00217">
    <property type="entry name" value="ATP-gua_Ptrans"/>
    <property type="match status" value="1"/>
</dbReference>
<gene>
    <name evidence="8" type="ORF">IAA66_00320</name>
</gene>
<name>A0A9D1CHE1_9FIRM</name>
<keyword evidence="4 5" id="KW-0067">ATP-binding</keyword>
<feature type="binding site" evidence="5">
    <location>
        <begin position="164"/>
        <end position="168"/>
    </location>
    <ligand>
        <name>ATP</name>
        <dbReference type="ChEBI" id="CHEBI:30616"/>
    </ligand>
</feature>
<dbReference type="InterPro" id="IPR000749">
    <property type="entry name" value="ATP-guanido_PTrfase"/>
</dbReference>
<sequence>MTDAARDVVLTTRATLVRNLDGMRFPPCLPGRPDDDEARRTQERVEEAFLRANLRGEYARLPLDCLKAWEISALAERGLVDRRLAQRGVEGRAALVRRDQRLCACVNDGDHLRMHAVWPGLAPEAAYRAVSGLDAALGETLDYAFDGEYGYLTADPAEAGTGLRVRVRMHLPALLRGGQTPLARPLCEELRVGLSRVRDGDMVELTNVAGMGMSEAEILETVTTAAHRIVARERQAREAMLLSDKESLEQALAEALREAATAQTLRFEHFQTCWSTLRLSVVAGILPHTLDAMDALYLSAQPGHLGLRAGAFLEDDSRQTALAELLRATLDETDETYKTLNL</sequence>
<keyword evidence="6" id="KW-0175">Coiled coil</keyword>
<dbReference type="InterPro" id="IPR014746">
    <property type="entry name" value="Gln_synth/guanido_kin_cat_dom"/>
</dbReference>
<organism evidence="8 9">
    <name type="scientific">Candidatus Avichristensenella intestinipullorum</name>
    <dbReference type="NCBI Taxonomy" id="2840693"/>
    <lineage>
        <taxon>Bacteria</taxon>
        <taxon>Bacillati</taxon>
        <taxon>Bacillota</taxon>
        <taxon>Clostridia</taxon>
        <taxon>Candidatus Avichristensenella</taxon>
    </lineage>
</organism>
<evidence type="ECO:0000259" key="7">
    <source>
        <dbReference type="PROSITE" id="PS51510"/>
    </source>
</evidence>
<dbReference type="PANTHER" id="PTHR11547:SF38">
    <property type="entry name" value="ARGININE KINASE 1-RELATED"/>
    <property type="match status" value="1"/>
</dbReference>
<reference evidence="8" key="1">
    <citation type="submission" date="2020-10" db="EMBL/GenBank/DDBJ databases">
        <authorList>
            <person name="Gilroy R."/>
        </authorList>
    </citation>
    <scope>NUCLEOTIDE SEQUENCE</scope>
    <source>
        <strain evidence="8">ChiHile30-977</strain>
    </source>
</reference>
<evidence type="ECO:0000256" key="6">
    <source>
        <dbReference type="SAM" id="Coils"/>
    </source>
</evidence>
<keyword evidence="3 5" id="KW-0418">Kinase</keyword>
<dbReference type="InterPro" id="IPR022414">
    <property type="entry name" value="ATP-guanido_PTrfase_cat"/>
</dbReference>